<evidence type="ECO:0000313" key="5">
    <source>
        <dbReference type="EMBL" id="SFK34519.1"/>
    </source>
</evidence>
<dbReference type="EMBL" id="FOSF01000058">
    <property type="protein sequence ID" value="SFK34519.1"/>
    <property type="molecule type" value="Genomic_DNA"/>
</dbReference>
<sequence length="414" mass="47739">MQFGLDFYTLNRSFQFFYGHSLIYLVLAAYFVIRRIKYSEKSNRTSNTYLITRICNMLIVQSVAIGLFSSLNVLIYDVEIDVTSSGWVDRLFLILTLSILFLNSVFPYYLFIVMRKQLHSIGTFQGMLNRTAFVLVSLFGLVFSAFVLKLMIYSAEVLATPFCRAFYRVVICLSLAQFLCFLLTIKDVHVFVSELLHGVFLSRRAARVGVILFVYVPTFIWPVTVIFNLPIFFISLVAFVFVVHMVSQSRAVSRDFLTGMNNRNELYRYLSRLFEREEDLTSALNLIFIDINKFKSINDTYGHTQGDKALICLADCLRKSAFSKDCFLSRYAGDEFIVVIKENPENTVSKFIDSLNRNIQKANTTNTDPYRLSIAIGSVSYSEEFDTVEKFIEAADRRMYDKKAESEKISRQLI</sequence>
<dbReference type="SUPFAM" id="SSF55073">
    <property type="entry name" value="Nucleotide cyclase"/>
    <property type="match status" value="1"/>
</dbReference>
<dbReference type="Proteomes" id="UP000243374">
    <property type="component" value="Unassembled WGS sequence"/>
</dbReference>
<dbReference type="PANTHER" id="PTHR45138">
    <property type="entry name" value="REGULATORY COMPONENTS OF SENSORY TRANSDUCTION SYSTEM"/>
    <property type="match status" value="1"/>
</dbReference>
<comment type="catalytic activity">
    <reaction evidence="2">
        <text>2 GTP = 3',3'-c-di-GMP + 2 diphosphate</text>
        <dbReference type="Rhea" id="RHEA:24898"/>
        <dbReference type="ChEBI" id="CHEBI:33019"/>
        <dbReference type="ChEBI" id="CHEBI:37565"/>
        <dbReference type="ChEBI" id="CHEBI:58805"/>
        <dbReference type="EC" id="2.7.7.65"/>
    </reaction>
</comment>
<feature type="transmembrane region" description="Helical" evidence="3">
    <location>
        <begin position="229"/>
        <end position="247"/>
    </location>
</feature>
<proteinExistence type="predicted"/>
<dbReference type="Pfam" id="PF00990">
    <property type="entry name" value="GGDEF"/>
    <property type="match status" value="1"/>
</dbReference>
<dbReference type="Gene3D" id="3.30.70.270">
    <property type="match status" value="1"/>
</dbReference>
<evidence type="ECO:0000256" key="3">
    <source>
        <dbReference type="SAM" id="Phobius"/>
    </source>
</evidence>
<dbReference type="InterPro" id="IPR000160">
    <property type="entry name" value="GGDEF_dom"/>
</dbReference>
<dbReference type="CDD" id="cd01949">
    <property type="entry name" value="GGDEF"/>
    <property type="match status" value="1"/>
</dbReference>
<evidence type="ECO:0000313" key="6">
    <source>
        <dbReference type="Proteomes" id="UP000243374"/>
    </source>
</evidence>
<keyword evidence="3" id="KW-0812">Transmembrane</keyword>
<dbReference type="PROSITE" id="PS50887">
    <property type="entry name" value="GGDEF"/>
    <property type="match status" value="1"/>
</dbReference>
<feature type="transmembrane region" description="Helical" evidence="3">
    <location>
        <begin position="132"/>
        <end position="153"/>
    </location>
</feature>
<dbReference type="OrthoDB" id="9803824at2"/>
<feature type="transmembrane region" description="Helical" evidence="3">
    <location>
        <begin position="54"/>
        <end position="76"/>
    </location>
</feature>
<dbReference type="InterPro" id="IPR050469">
    <property type="entry name" value="Diguanylate_Cyclase"/>
</dbReference>
<keyword evidence="3" id="KW-1133">Transmembrane helix</keyword>
<evidence type="ECO:0000259" key="4">
    <source>
        <dbReference type="PROSITE" id="PS50887"/>
    </source>
</evidence>
<dbReference type="InterPro" id="IPR029787">
    <property type="entry name" value="Nucleotide_cyclase"/>
</dbReference>
<dbReference type="SMART" id="SM00267">
    <property type="entry name" value="GGDEF"/>
    <property type="match status" value="1"/>
</dbReference>
<feature type="transmembrane region" description="Helical" evidence="3">
    <location>
        <begin position="205"/>
        <end position="223"/>
    </location>
</feature>
<dbReference type="NCBIfam" id="TIGR00254">
    <property type="entry name" value="GGDEF"/>
    <property type="match status" value="1"/>
</dbReference>
<dbReference type="GO" id="GO:0052621">
    <property type="term" value="F:diguanylate cyclase activity"/>
    <property type="evidence" value="ECO:0007669"/>
    <property type="project" value="UniProtKB-EC"/>
</dbReference>
<accession>A0A662ZDM3</accession>
<feature type="transmembrane region" description="Helical" evidence="3">
    <location>
        <begin position="91"/>
        <end position="111"/>
    </location>
</feature>
<dbReference type="RefSeq" id="WP_074841427.1">
    <property type="nucleotide sequence ID" value="NZ_CP047056.1"/>
</dbReference>
<gene>
    <name evidence="5" type="ORF">SAMN04487865_10588</name>
</gene>
<evidence type="ECO:0000256" key="1">
    <source>
        <dbReference type="ARBA" id="ARBA00012528"/>
    </source>
</evidence>
<evidence type="ECO:0000256" key="2">
    <source>
        <dbReference type="ARBA" id="ARBA00034247"/>
    </source>
</evidence>
<protein>
    <recommendedName>
        <fullName evidence="1">diguanylate cyclase</fullName>
        <ecNumber evidence="1">2.7.7.65</ecNumber>
    </recommendedName>
</protein>
<reference evidence="5 6" key="1">
    <citation type="submission" date="2016-10" db="EMBL/GenBank/DDBJ databases">
        <authorList>
            <person name="Varghese N."/>
            <person name="Submissions S."/>
        </authorList>
    </citation>
    <scope>NUCLEOTIDE SEQUENCE [LARGE SCALE GENOMIC DNA]</scope>
    <source>
        <strain evidence="5 6">22B</strain>
    </source>
</reference>
<feature type="domain" description="GGDEF" evidence="4">
    <location>
        <begin position="282"/>
        <end position="414"/>
    </location>
</feature>
<dbReference type="PANTHER" id="PTHR45138:SF9">
    <property type="entry name" value="DIGUANYLATE CYCLASE DGCM-RELATED"/>
    <property type="match status" value="1"/>
</dbReference>
<feature type="transmembrane region" description="Helical" evidence="3">
    <location>
        <begin position="165"/>
        <end position="185"/>
    </location>
</feature>
<dbReference type="AlphaFoldDB" id="A0A662ZDM3"/>
<organism evidence="5 6">
    <name type="scientific">Succinivibrio dextrinosolvens</name>
    <dbReference type="NCBI Taxonomy" id="83771"/>
    <lineage>
        <taxon>Bacteria</taxon>
        <taxon>Pseudomonadati</taxon>
        <taxon>Pseudomonadota</taxon>
        <taxon>Gammaproteobacteria</taxon>
        <taxon>Aeromonadales</taxon>
        <taxon>Succinivibrionaceae</taxon>
        <taxon>Succinivibrio</taxon>
    </lineage>
</organism>
<name>A0A662ZDM3_9GAMM</name>
<feature type="transmembrane region" description="Helical" evidence="3">
    <location>
        <begin position="15"/>
        <end position="33"/>
    </location>
</feature>
<keyword evidence="3" id="KW-0472">Membrane</keyword>
<dbReference type="InterPro" id="IPR043128">
    <property type="entry name" value="Rev_trsase/Diguanyl_cyclase"/>
</dbReference>
<dbReference type="EC" id="2.7.7.65" evidence="1"/>
<keyword evidence="6" id="KW-1185">Reference proteome</keyword>